<dbReference type="Proteomes" id="UP000280405">
    <property type="component" value="Unassembled WGS sequence"/>
</dbReference>
<feature type="domain" description="Septum formation inhibitor MinC N-terminal" evidence="8">
    <location>
        <begin position="4"/>
        <end position="68"/>
    </location>
</feature>
<dbReference type="GO" id="GO:1901891">
    <property type="term" value="P:regulation of cell septum assembly"/>
    <property type="evidence" value="ECO:0007669"/>
    <property type="project" value="InterPro"/>
</dbReference>
<dbReference type="EMBL" id="RAXT01000028">
    <property type="protein sequence ID" value="RKG37065.1"/>
    <property type="molecule type" value="Genomic_DNA"/>
</dbReference>
<dbReference type="InterPro" id="IPR016098">
    <property type="entry name" value="CAP/MinC_C"/>
</dbReference>
<keyword evidence="10" id="KW-1185">Reference proteome</keyword>
<dbReference type="Pfam" id="PF03775">
    <property type="entry name" value="MinC_C"/>
    <property type="match status" value="1"/>
</dbReference>
<dbReference type="NCBIfam" id="TIGR01222">
    <property type="entry name" value="minC"/>
    <property type="match status" value="1"/>
</dbReference>
<evidence type="ECO:0000256" key="1">
    <source>
        <dbReference type="ARBA" id="ARBA00006291"/>
    </source>
</evidence>
<evidence type="ECO:0000256" key="5">
    <source>
        <dbReference type="ARBA" id="ARBA00025606"/>
    </source>
</evidence>
<protein>
    <recommendedName>
        <fullName evidence="6">Probable septum site-determining protein MinC</fullName>
    </recommendedName>
</protein>
<dbReference type="InterPro" id="IPR036145">
    <property type="entry name" value="MinC_C_sf"/>
</dbReference>
<dbReference type="InterPro" id="IPR005526">
    <property type="entry name" value="Septum_form_inhib_MinC_C"/>
</dbReference>
<comment type="subunit">
    <text evidence="6">Interacts with MinD and FtsZ.</text>
</comment>
<dbReference type="InterPro" id="IPR013033">
    <property type="entry name" value="MinC"/>
</dbReference>
<keyword evidence="2 6" id="KW-0132">Cell division</keyword>
<keyword evidence="3 6" id="KW-0717">Septation</keyword>
<dbReference type="HAMAP" id="MF_00267">
    <property type="entry name" value="MinC"/>
    <property type="match status" value="1"/>
</dbReference>
<evidence type="ECO:0000256" key="4">
    <source>
        <dbReference type="ARBA" id="ARBA00023306"/>
    </source>
</evidence>
<sequence>MADIRITGRMVNFTRLTFDTNDHDAIRQQLNSMMSETSYQGALVIIDTTVEQELIALIQLIISLDLQPMAVIDGLLGDQARAIQFPVLPADRPLQRIKPTKEQVVETPVKEQGSSTKVAENTALANAHAETPKSFTHVTSYHDEILRTGQCLVQDHGDIILNAGINSGSEVIASGNIHIYGSVRGRVIAGAGGNTAARIFCHSLEAELVSIAGTYCVADDIPQDVVKKAVHIHLNDQQELVFEALQF</sequence>
<evidence type="ECO:0000259" key="8">
    <source>
        <dbReference type="Pfam" id="PF05209"/>
    </source>
</evidence>
<dbReference type="PANTHER" id="PTHR34108:SF1">
    <property type="entry name" value="SEPTUM SITE-DETERMINING PROTEIN MINC"/>
    <property type="match status" value="1"/>
</dbReference>
<dbReference type="RefSeq" id="WP_120384543.1">
    <property type="nucleotide sequence ID" value="NZ_RAXT01000028.1"/>
</dbReference>
<accession>A0A3A8ER87</accession>
<name>A0A3A8ER87_9GAMM</name>
<feature type="domain" description="Septum formation inhibitor MinC C-terminal" evidence="7">
    <location>
        <begin position="143"/>
        <end position="238"/>
    </location>
</feature>
<comment type="similarity">
    <text evidence="1 6">Belongs to the MinC family.</text>
</comment>
<evidence type="ECO:0000256" key="6">
    <source>
        <dbReference type="HAMAP-Rule" id="MF_00267"/>
    </source>
</evidence>
<comment type="function">
    <text evidence="5 6">Cell division inhibitor that blocks the formation of polar Z ring septums. Rapidly oscillates between the poles of the cell to destabilize FtsZ filaments that have formed before they mature into polar Z rings. Prevents FtsZ polymerization.</text>
</comment>
<dbReference type="AlphaFoldDB" id="A0A3A8ER87"/>
<reference evidence="9 10" key="1">
    <citation type="submission" date="2018-09" db="EMBL/GenBank/DDBJ databases">
        <title>The draft genome of Acinetobacter spp. strains.</title>
        <authorList>
            <person name="Qin J."/>
            <person name="Feng Y."/>
            <person name="Zong Z."/>
        </authorList>
    </citation>
    <scope>NUCLEOTIDE SEQUENCE [LARGE SCALE GENOMIC DNA]</scope>
    <source>
        <strain evidence="9 10">WCHAc060115</strain>
    </source>
</reference>
<proteinExistence type="inferred from homology"/>
<comment type="caution">
    <text evidence="9">The sequence shown here is derived from an EMBL/GenBank/DDBJ whole genome shotgun (WGS) entry which is preliminary data.</text>
</comment>
<dbReference type="SUPFAM" id="SSF63848">
    <property type="entry name" value="Cell-division inhibitor MinC, C-terminal domain"/>
    <property type="match status" value="1"/>
</dbReference>
<gene>
    <name evidence="6 9" type="primary">minC</name>
    <name evidence="9" type="ORF">D7V20_12275</name>
</gene>
<evidence type="ECO:0000256" key="2">
    <source>
        <dbReference type="ARBA" id="ARBA00022618"/>
    </source>
</evidence>
<evidence type="ECO:0000259" key="7">
    <source>
        <dbReference type="Pfam" id="PF03775"/>
    </source>
</evidence>
<keyword evidence="4 6" id="KW-0131">Cell cycle</keyword>
<evidence type="ECO:0000313" key="9">
    <source>
        <dbReference type="EMBL" id="RKG37065.1"/>
    </source>
</evidence>
<dbReference type="PANTHER" id="PTHR34108">
    <property type="entry name" value="SEPTUM SITE-DETERMINING PROTEIN MINC"/>
    <property type="match status" value="1"/>
</dbReference>
<dbReference type="GO" id="GO:0000917">
    <property type="term" value="P:division septum assembly"/>
    <property type="evidence" value="ECO:0007669"/>
    <property type="project" value="UniProtKB-KW"/>
</dbReference>
<dbReference type="GO" id="GO:0051302">
    <property type="term" value="P:regulation of cell division"/>
    <property type="evidence" value="ECO:0007669"/>
    <property type="project" value="InterPro"/>
</dbReference>
<dbReference type="InterPro" id="IPR007874">
    <property type="entry name" value="MinC_N"/>
</dbReference>
<dbReference type="Gene3D" id="2.160.20.70">
    <property type="match status" value="1"/>
</dbReference>
<dbReference type="OrthoDB" id="9794530at2"/>
<dbReference type="Gene3D" id="3.30.70.260">
    <property type="match status" value="1"/>
</dbReference>
<evidence type="ECO:0000313" key="10">
    <source>
        <dbReference type="Proteomes" id="UP000280405"/>
    </source>
</evidence>
<dbReference type="Pfam" id="PF05209">
    <property type="entry name" value="MinC_N"/>
    <property type="match status" value="1"/>
</dbReference>
<dbReference type="GO" id="GO:0000902">
    <property type="term" value="P:cell morphogenesis"/>
    <property type="evidence" value="ECO:0007669"/>
    <property type="project" value="InterPro"/>
</dbReference>
<organism evidence="9 10">
    <name type="scientific">Acinetobacter rongchengensis</name>
    <dbReference type="NCBI Taxonomy" id="2419601"/>
    <lineage>
        <taxon>Bacteria</taxon>
        <taxon>Pseudomonadati</taxon>
        <taxon>Pseudomonadota</taxon>
        <taxon>Gammaproteobacteria</taxon>
        <taxon>Moraxellales</taxon>
        <taxon>Moraxellaceae</taxon>
        <taxon>Acinetobacter</taxon>
    </lineage>
</organism>
<evidence type="ECO:0000256" key="3">
    <source>
        <dbReference type="ARBA" id="ARBA00023210"/>
    </source>
</evidence>